<organism evidence="1 2">
    <name type="scientific">Mesorhizobium escarrei</name>
    <dbReference type="NCBI Taxonomy" id="666018"/>
    <lineage>
        <taxon>Bacteria</taxon>
        <taxon>Pseudomonadati</taxon>
        <taxon>Pseudomonadota</taxon>
        <taxon>Alphaproteobacteria</taxon>
        <taxon>Hyphomicrobiales</taxon>
        <taxon>Phyllobacteriaceae</taxon>
        <taxon>Mesorhizobium</taxon>
    </lineage>
</organism>
<evidence type="ECO:0000313" key="2">
    <source>
        <dbReference type="Proteomes" id="UP001153050"/>
    </source>
</evidence>
<sequence length="89" mass="9946">MFGTVVGAMRTSPRFERACHLYRETLENVPRKLVRVLKRVAIKWLVSGSLEEVSASVGSKRWQIAENVAESIEGSGRARAFEVASRQVV</sequence>
<reference evidence="1 2" key="1">
    <citation type="submission" date="2022-03" db="EMBL/GenBank/DDBJ databases">
        <authorList>
            <person name="Brunel B."/>
        </authorList>
    </citation>
    <scope>NUCLEOTIDE SEQUENCE [LARGE SCALE GENOMIC DNA]</scope>
    <source>
        <strain evidence="1">STM5069sample</strain>
    </source>
</reference>
<accession>A0ABM9E771</accession>
<protein>
    <submittedName>
        <fullName evidence="1">Uncharacterized protein</fullName>
    </submittedName>
</protein>
<name>A0ABM9E771_9HYPH</name>
<keyword evidence="2" id="KW-1185">Reference proteome</keyword>
<proteinExistence type="predicted"/>
<evidence type="ECO:0000313" key="1">
    <source>
        <dbReference type="EMBL" id="CAH2404989.1"/>
    </source>
</evidence>
<gene>
    <name evidence="1" type="ORF">MES5069_450001</name>
</gene>
<dbReference type="Proteomes" id="UP001153050">
    <property type="component" value="Unassembled WGS sequence"/>
</dbReference>
<dbReference type="EMBL" id="CAKXZT010000141">
    <property type="protein sequence ID" value="CAH2404989.1"/>
    <property type="molecule type" value="Genomic_DNA"/>
</dbReference>
<comment type="caution">
    <text evidence="1">The sequence shown here is derived from an EMBL/GenBank/DDBJ whole genome shotgun (WGS) entry which is preliminary data.</text>
</comment>